<evidence type="ECO:0000259" key="2">
    <source>
        <dbReference type="Pfam" id="PF25202"/>
    </source>
</evidence>
<dbReference type="Pfam" id="PF03235">
    <property type="entry name" value="GmrSD_N"/>
    <property type="match status" value="1"/>
</dbReference>
<evidence type="ECO:0000259" key="1">
    <source>
        <dbReference type="Pfam" id="PF03235"/>
    </source>
</evidence>
<dbReference type="InterPro" id="IPR004919">
    <property type="entry name" value="GmrSD_N"/>
</dbReference>
<keyword evidence="4" id="KW-1185">Reference proteome</keyword>
<evidence type="ECO:0000313" key="3">
    <source>
        <dbReference type="EMBL" id="QQB22111.1"/>
    </source>
</evidence>
<feature type="domain" description="DUF7834" evidence="2">
    <location>
        <begin position="233"/>
        <end position="478"/>
    </location>
</feature>
<dbReference type="PANTHER" id="PTHR35149">
    <property type="entry name" value="SLL5132 PROTEIN"/>
    <property type="match status" value="1"/>
</dbReference>
<dbReference type="PANTHER" id="PTHR35149:SF1">
    <property type="entry name" value="DUF5655 DOMAIN-CONTAINING PROTEIN"/>
    <property type="match status" value="1"/>
</dbReference>
<reference evidence="3 4" key="1">
    <citation type="submission" date="2020-12" db="EMBL/GenBank/DDBJ databases">
        <title>FDA dAtabase for Regulatory Grade micrObial Sequences (FDA-ARGOS): Supporting development and validation of Infectious Disease Dx tests.</title>
        <authorList>
            <person name="Sproer C."/>
            <person name="Gronow S."/>
            <person name="Severitt S."/>
            <person name="Schroder I."/>
            <person name="Tallon L."/>
            <person name="Sadzewicz L."/>
            <person name="Zhao X."/>
            <person name="Boylan J."/>
            <person name="Ott S."/>
            <person name="Bowen H."/>
            <person name="Vavikolanu K."/>
            <person name="Mehta A."/>
            <person name="Aluvathingal J."/>
            <person name="Nadendla S."/>
            <person name="Lowell S."/>
            <person name="Myers T."/>
            <person name="Yan Y."/>
            <person name="Sichtig H."/>
        </authorList>
    </citation>
    <scope>NUCLEOTIDE SEQUENCE [LARGE SCALE GENOMIC DNA]</scope>
    <source>
        <strain evidence="3 4">FDAARGOS_986</strain>
    </source>
</reference>
<protein>
    <submittedName>
        <fullName evidence="3">DUF262 domain-containing protein</fullName>
    </submittedName>
</protein>
<accession>A0A7T4AE27</accession>
<gene>
    <name evidence="3" type="ORF">I6H43_20785</name>
</gene>
<feature type="domain" description="GmrSD restriction endonucleases N-terminal" evidence="1">
    <location>
        <begin position="20"/>
        <end position="221"/>
    </location>
</feature>
<evidence type="ECO:0000313" key="4">
    <source>
        <dbReference type="Proteomes" id="UP000595481"/>
    </source>
</evidence>
<proteinExistence type="predicted"/>
<dbReference type="InterPro" id="IPR057156">
    <property type="entry name" value="DUF7834"/>
</dbReference>
<dbReference type="EMBL" id="CP066092">
    <property type="protein sequence ID" value="QQB22111.1"/>
    <property type="molecule type" value="Genomic_DNA"/>
</dbReference>
<sequence length="497" mass="57916">MESIHNQVRSVRQLLAIPQLAIPNYQRPYRWGAKNISDLFSDLAAHQSRISALFGDAIAYSDKSAYRLGSVVFHRHTDKERREILDIVDGQQRTLTLMLAVKALIEVLDGESRSGKEKTTRFQRQDLREQLLALRGPVDEFMQRQRFPSRDSEYNLRRNYLELRRLVARPEFDEQQIDFLLNRCQVVCFVLQDISEAFQFFDSQNARGRDLAPHDLLKAFHLREFAEHEANLKAEAVAHWERLPSDDLANLFALYLYRVRQWAEGKSARYFGKGEVALFKGVNLDRVGHFPYVESLRIAHHFVDEYNGQYQRKIDGQRMTFPFHLDQMIINGRRFFEMAEYYQTRVAAIVAEESDSGKTQSATLLGETLTPMASKVLSTLASYERRHRTGDRYVRAMFDCALIFYIDKFGSQGLSLAIEKSFIWAYRCRIRQQVVQLATMDNYVLEHNLIRAIRDARLPGDLHGFPLPSMSSRENKNNRNGAEDELVGLFREMKYYE</sequence>
<dbReference type="Proteomes" id="UP000595481">
    <property type="component" value="Chromosome"/>
</dbReference>
<dbReference type="Pfam" id="PF25202">
    <property type="entry name" value="DUF7834"/>
    <property type="match status" value="1"/>
</dbReference>
<name>A0A7T4AE27_AERJA</name>
<organism evidence="3 4">
    <name type="scientific">Aeromonas jandaei</name>
    <dbReference type="NCBI Taxonomy" id="650"/>
    <lineage>
        <taxon>Bacteria</taxon>
        <taxon>Pseudomonadati</taxon>
        <taxon>Pseudomonadota</taxon>
        <taxon>Gammaproteobacteria</taxon>
        <taxon>Aeromonadales</taxon>
        <taxon>Aeromonadaceae</taxon>
        <taxon>Aeromonas</taxon>
    </lineage>
</organism>